<feature type="compositionally biased region" description="Basic and acidic residues" evidence="1">
    <location>
        <begin position="1"/>
        <end position="17"/>
    </location>
</feature>
<organism evidence="2 3">
    <name type="scientific">Sphingobium jiangsuense</name>
    <dbReference type="NCBI Taxonomy" id="870476"/>
    <lineage>
        <taxon>Bacteria</taxon>
        <taxon>Pseudomonadati</taxon>
        <taxon>Pseudomonadota</taxon>
        <taxon>Alphaproteobacteria</taxon>
        <taxon>Sphingomonadales</taxon>
        <taxon>Sphingomonadaceae</taxon>
        <taxon>Sphingobium</taxon>
    </lineage>
</organism>
<comment type="caution">
    <text evidence="2">The sequence shown here is derived from an EMBL/GenBank/DDBJ whole genome shotgun (WGS) entry which is preliminary data.</text>
</comment>
<evidence type="ECO:0000313" key="2">
    <source>
        <dbReference type="EMBL" id="MBB3925643.1"/>
    </source>
</evidence>
<gene>
    <name evidence="2" type="ORF">GGR43_001356</name>
</gene>
<reference evidence="2 3" key="1">
    <citation type="submission" date="2020-08" db="EMBL/GenBank/DDBJ databases">
        <title>Genomic Encyclopedia of Type Strains, Phase IV (KMG-IV): sequencing the most valuable type-strain genomes for metagenomic binning, comparative biology and taxonomic classification.</title>
        <authorList>
            <person name="Goeker M."/>
        </authorList>
    </citation>
    <scope>NUCLEOTIDE SEQUENCE [LARGE SCALE GENOMIC DNA]</scope>
    <source>
        <strain evidence="2 3">DSM 26189</strain>
    </source>
</reference>
<dbReference type="AlphaFoldDB" id="A0A7W6BN41"/>
<evidence type="ECO:0000313" key="3">
    <source>
        <dbReference type="Proteomes" id="UP000571950"/>
    </source>
</evidence>
<feature type="region of interest" description="Disordered" evidence="1">
    <location>
        <begin position="1"/>
        <end position="23"/>
    </location>
</feature>
<keyword evidence="3" id="KW-1185">Reference proteome</keyword>
<dbReference type="Proteomes" id="UP000571950">
    <property type="component" value="Unassembled WGS sequence"/>
</dbReference>
<dbReference type="EMBL" id="JACIDT010000003">
    <property type="protein sequence ID" value="MBB3925643.1"/>
    <property type="molecule type" value="Genomic_DNA"/>
</dbReference>
<evidence type="ECO:0000256" key="1">
    <source>
        <dbReference type="SAM" id="MobiDB-lite"/>
    </source>
</evidence>
<name>A0A7W6BN41_9SPHN</name>
<sequence length="44" mass="5273">MEDKSQLDKFKEAARELETDDDEQRFKERLAKVVKHKPVEKPET</sequence>
<accession>A0A7W6BN41</accession>
<dbReference type="RefSeq" id="WP_281392429.1">
    <property type="nucleotide sequence ID" value="NZ_BSPS01000079.1"/>
</dbReference>
<proteinExistence type="predicted"/>
<protein>
    <submittedName>
        <fullName evidence="2">Uncharacterized protein</fullName>
    </submittedName>
</protein>